<dbReference type="InterPro" id="IPR034660">
    <property type="entry name" value="DinB/YfiT-like"/>
</dbReference>
<evidence type="ECO:0000259" key="1">
    <source>
        <dbReference type="Pfam" id="PF12867"/>
    </source>
</evidence>
<organism evidence="2 3">
    <name type="scientific">Aquimarina aggregata</name>
    <dbReference type="NCBI Taxonomy" id="1642818"/>
    <lineage>
        <taxon>Bacteria</taxon>
        <taxon>Pseudomonadati</taxon>
        <taxon>Bacteroidota</taxon>
        <taxon>Flavobacteriia</taxon>
        <taxon>Flavobacteriales</taxon>
        <taxon>Flavobacteriaceae</taxon>
        <taxon>Aquimarina</taxon>
    </lineage>
</organism>
<dbReference type="InterPro" id="IPR024775">
    <property type="entry name" value="DinB-like"/>
</dbReference>
<dbReference type="SUPFAM" id="SSF109854">
    <property type="entry name" value="DinB/YfiT-like putative metalloenzymes"/>
    <property type="match status" value="1"/>
</dbReference>
<gene>
    <name evidence="2" type="ORF">AWE51_01540</name>
</gene>
<accession>A0A163C8F3</accession>
<evidence type="ECO:0000313" key="2">
    <source>
        <dbReference type="EMBL" id="KZS42153.1"/>
    </source>
</evidence>
<name>A0A163C8F3_9FLAO</name>
<dbReference type="Proteomes" id="UP000076715">
    <property type="component" value="Unassembled WGS sequence"/>
</dbReference>
<evidence type="ECO:0000313" key="3">
    <source>
        <dbReference type="Proteomes" id="UP000076715"/>
    </source>
</evidence>
<dbReference type="Gene3D" id="1.20.120.450">
    <property type="entry name" value="dinb family like domain"/>
    <property type="match status" value="1"/>
</dbReference>
<feature type="domain" description="DinB-like" evidence="1">
    <location>
        <begin position="35"/>
        <end position="165"/>
    </location>
</feature>
<proteinExistence type="predicted"/>
<protein>
    <submittedName>
        <fullName evidence="2">Damage-inducible protein DinB</fullName>
    </submittedName>
</protein>
<dbReference type="Pfam" id="PF12867">
    <property type="entry name" value="DinB_2"/>
    <property type="match status" value="1"/>
</dbReference>
<reference evidence="2 3" key="1">
    <citation type="submission" date="2016-01" db="EMBL/GenBank/DDBJ databases">
        <title>The draft genome sequence of Aquimarina sp. RZW4-3-2.</title>
        <authorList>
            <person name="Wang Y."/>
        </authorList>
    </citation>
    <scope>NUCLEOTIDE SEQUENCE [LARGE SCALE GENOMIC DNA]</scope>
    <source>
        <strain evidence="2 3">RZW4-3-2</strain>
    </source>
</reference>
<dbReference type="OrthoDB" id="9793216at2"/>
<keyword evidence="3" id="KW-1185">Reference proteome</keyword>
<dbReference type="STRING" id="1642818.AWE51_01540"/>
<dbReference type="RefSeq" id="WP_066309350.1">
    <property type="nucleotide sequence ID" value="NZ_CANLSS010000001.1"/>
</dbReference>
<comment type="caution">
    <text evidence="2">The sequence shown here is derived from an EMBL/GenBank/DDBJ whole genome shotgun (WGS) entry which is preliminary data.</text>
</comment>
<dbReference type="AlphaFoldDB" id="A0A163C8F3"/>
<dbReference type="EMBL" id="LQRT01000002">
    <property type="protein sequence ID" value="KZS42153.1"/>
    <property type="molecule type" value="Genomic_DNA"/>
</dbReference>
<sequence>MLSQVKEGEYNPYYGTYISKASHADIVEGLQSGKKEFTDFVNAIPLEKWSYAYADGKWSVAEVLQHLIDTERIFSYRALRFARNDKTPIVGFDQDNYVPYSNANNYSKEDILSDFEAMRNSSIALFRSFTDEMLGMIGEASGSPMSARAAGYILLGHQVHHFEVIEERYL</sequence>